<keyword evidence="2 5" id="KW-0812">Transmembrane</keyword>
<name>C4F7Q1_9ACTN</name>
<evidence type="ECO:0000256" key="2">
    <source>
        <dbReference type="ARBA" id="ARBA00022692"/>
    </source>
</evidence>
<dbReference type="RefSeq" id="WP_006722314.1">
    <property type="nucleotide sequence ID" value="NZ_GG692710.1"/>
</dbReference>
<evidence type="ECO:0000256" key="3">
    <source>
        <dbReference type="ARBA" id="ARBA00022989"/>
    </source>
</evidence>
<evidence type="ECO:0000256" key="5">
    <source>
        <dbReference type="SAM" id="Phobius"/>
    </source>
</evidence>
<reference evidence="7 8" key="1">
    <citation type="submission" date="2009-04" db="EMBL/GenBank/DDBJ databases">
        <authorList>
            <person name="Weinstock G."/>
            <person name="Sodergren E."/>
            <person name="Clifton S."/>
            <person name="Fulton L."/>
            <person name="Fulton B."/>
            <person name="Courtney L."/>
            <person name="Fronick C."/>
            <person name="Harrison M."/>
            <person name="Strong C."/>
            <person name="Farmer C."/>
            <person name="Delahaunty K."/>
            <person name="Markovic C."/>
            <person name="Hall O."/>
            <person name="Minx P."/>
            <person name="Tomlinson C."/>
            <person name="Mitreva M."/>
            <person name="Nelson J."/>
            <person name="Hou S."/>
            <person name="Wollam A."/>
            <person name="Pepin K.H."/>
            <person name="Johnson M."/>
            <person name="Bhonagiri V."/>
            <person name="Nash W.E."/>
            <person name="Warren W."/>
            <person name="Chinwalla A."/>
            <person name="Mardis E.R."/>
            <person name="Wilson R.K."/>
        </authorList>
    </citation>
    <scope>NUCLEOTIDE SEQUENCE [LARGE SCALE GENOMIC DNA]</scope>
    <source>
        <strain evidence="7 8">DSM 13280</strain>
    </source>
</reference>
<sequence>MNICKRALTIALRHPLYLIIYIGFLSSMGVVLMGEVGGSGAREATEVPRARIALVDRDGSAVAQSLEEMLSQTDELITVADEPLALQDALATGKADAVLVIPAGFGDALMDAARTGGDLPELEAATGGDMQAAAL</sequence>
<feature type="transmembrane region" description="Helical" evidence="5">
    <location>
        <begin position="16"/>
        <end position="34"/>
    </location>
</feature>
<dbReference type="InterPro" id="IPR013525">
    <property type="entry name" value="ABC2_TM"/>
</dbReference>
<evidence type="ECO:0000259" key="6">
    <source>
        <dbReference type="Pfam" id="PF12698"/>
    </source>
</evidence>
<dbReference type="Pfam" id="PF12698">
    <property type="entry name" value="ABC2_membrane_3"/>
    <property type="match status" value="1"/>
</dbReference>
<dbReference type="Proteomes" id="UP000003295">
    <property type="component" value="Unassembled WGS sequence"/>
</dbReference>
<keyword evidence="3 5" id="KW-1133">Transmembrane helix</keyword>
<evidence type="ECO:0000256" key="1">
    <source>
        <dbReference type="ARBA" id="ARBA00004141"/>
    </source>
</evidence>
<dbReference type="GO" id="GO:0016020">
    <property type="term" value="C:membrane"/>
    <property type="evidence" value="ECO:0007669"/>
    <property type="project" value="UniProtKB-SubCell"/>
</dbReference>
<evidence type="ECO:0000313" key="7">
    <source>
        <dbReference type="EMBL" id="EEP45019.1"/>
    </source>
</evidence>
<dbReference type="AlphaFoldDB" id="C4F7Q1"/>
<dbReference type="EMBL" id="ABXH02000003">
    <property type="protein sequence ID" value="EEP45019.1"/>
    <property type="molecule type" value="Genomic_DNA"/>
</dbReference>
<comment type="caution">
    <text evidence="7">The sequence shown here is derived from an EMBL/GenBank/DDBJ whole genome shotgun (WGS) entry which is preliminary data.</text>
</comment>
<accession>C4F7Q1</accession>
<evidence type="ECO:0000256" key="4">
    <source>
        <dbReference type="ARBA" id="ARBA00023136"/>
    </source>
</evidence>
<dbReference type="GO" id="GO:0140359">
    <property type="term" value="F:ABC-type transporter activity"/>
    <property type="evidence" value="ECO:0007669"/>
    <property type="project" value="InterPro"/>
</dbReference>
<dbReference type="HOGENOM" id="CLU_1900566_0_0_11"/>
<evidence type="ECO:0000313" key="8">
    <source>
        <dbReference type="Proteomes" id="UP000003295"/>
    </source>
</evidence>
<gene>
    <name evidence="7" type="ORF">COLINT_02066</name>
</gene>
<organism evidence="7 8">
    <name type="scientific">Collinsella intestinalis DSM 13280</name>
    <dbReference type="NCBI Taxonomy" id="521003"/>
    <lineage>
        <taxon>Bacteria</taxon>
        <taxon>Bacillati</taxon>
        <taxon>Actinomycetota</taxon>
        <taxon>Coriobacteriia</taxon>
        <taxon>Coriobacteriales</taxon>
        <taxon>Coriobacteriaceae</taxon>
        <taxon>Collinsella</taxon>
    </lineage>
</organism>
<dbReference type="Gene3D" id="3.40.1710.10">
    <property type="entry name" value="abc type-2 transporter like domain"/>
    <property type="match status" value="1"/>
</dbReference>
<dbReference type="eggNOG" id="COG0842">
    <property type="taxonomic scope" value="Bacteria"/>
</dbReference>
<proteinExistence type="predicted"/>
<protein>
    <recommendedName>
        <fullName evidence="6">ABC-2 type transporter transmembrane domain-containing protein</fullName>
    </recommendedName>
</protein>
<feature type="domain" description="ABC-2 type transporter transmembrane" evidence="6">
    <location>
        <begin position="35"/>
        <end position="113"/>
    </location>
</feature>
<dbReference type="STRING" id="521003.COLINT_02066"/>
<comment type="subcellular location">
    <subcellularLocation>
        <location evidence="1">Membrane</location>
        <topology evidence="1">Multi-pass membrane protein</topology>
    </subcellularLocation>
</comment>
<keyword evidence="4 5" id="KW-0472">Membrane</keyword>
<feature type="non-terminal residue" evidence="7">
    <location>
        <position position="135"/>
    </location>
</feature>